<dbReference type="InterPro" id="IPR011990">
    <property type="entry name" value="TPR-like_helical_dom_sf"/>
</dbReference>
<dbReference type="InterPro" id="IPR027417">
    <property type="entry name" value="P-loop_NTPase"/>
</dbReference>
<comment type="caution">
    <text evidence="2">The sequence shown here is derived from an EMBL/GenBank/DDBJ whole genome shotgun (WGS) entry which is preliminary data.</text>
</comment>
<dbReference type="GO" id="GO:0008476">
    <property type="term" value="F:protein-tyrosine sulfotransferase activity"/>
    <property type="evidence" value="ECO:0007669"/>
    <property type="project" value="InterPro"/>
</dbReference>
<reference evidence="2 3" key="1">
    <citation type="submission" date="2019-07" db="EMBL/GenBank/DDBJ databases">
        <title>Novel species isolated from glacier.</title>
        <authorList>
            <person name="Liu Q."/>
            <person name="Xin Y.-H."/>
        </authorList>
    </citation>
    <scope>NUCLEOTIDE SEQUENCE [LARGE SCALE GENOMIC DNA]</scope>
    <source>
        <strain evidence="2 3">LB1R16</strain>
    </source>
</reference>
<dbReference type="AlphaFoldDB" id="A0A552UHD5"/>
<sequence>MQANRATIPANLVARLKAALASRDRAASNAAVAALLDARAPLGEQWKSLSQLMQVSGELTLAHRAIDAYVAAAKGVPQARYSKVVLLTQSGRLREAHDLLATLPADVPDRAGHAYVLGNTAMTLGRVDEAREQLELAVKHRPGWGPAWLTLAATGNLANDPLGERMIADGAAAARQGLADYARYHYALGKLYADRRDPAAAFAAYKEGARLLRSETPYSRAGNTANAAAAMTGWPDGHVEALRARQTRDTSRPIFVTGLPRSGTTLVEHIIASHSAVADGGELNIVQHVAVAAGGVSGDALGAYLAKGGTLEGLADLYLHLMAERFGSGGRVVDKTIDVSRCLGLIATALPDAPLIWMQRDPLDSAWSCFRTFFIHGVGWSYDLGDIAHHFMLEDQLRAFWKGRLGDRLLVVPYTELIDDPAGWTRRLLAHCGLADEAGAHTSHKTERVVATASALQVRRPINRDGLGASEPYRAFLQPFLDAYTPPG</sequence>
<gene>
    <name evidence="2" type="ORF">FMM06_05455</name>
</gene>
<organism evidence="2 3">
    <name type="scientific">Glacieibacterium frigidum</name>
    <dbReference type="NCBI Taxonomy" id="2593303"/>
    <lineage>
        <taxon>Bacteria</taxon>
        <taxon>Pseudomonadati</taxon>
        <taxon>Pseudomonadota</taxon>
        <taxon>Alphaproteobacteria</taxon>
        <taxon>Sphingomonadales</taxon>
        <taxon>Sphingosinicellaceae</taxon>
        <taxon>Glacieibacterium</taxon>
    </lineage>
</organism>
<evidence type="ECO:0000313" key="3">
    <source>
        <dbReference type="Proteomes" id="UP000317894"/>
    </source>
</evidence>
<dbReference type="InterPro" id="IPR026634">
    <property type="entry name" value="TPST-like"/>
</dbReference>
<dbReference type="Gene3D" id="1.25.40.10">
    <property type="entry name" value="Tetratricopeptide repeat domain"/>
    <property type="match status" value="1"/>
</dbReference>
<proteinExistence type="predicted"/>
<dbReference type="Pfam" id="PF13469">
    <property type="entry name" value="Sulfotransfer_3"/>
    <property type="match status" value="1"/>
</dbReference>
<keyword evidence="1" id="KW-0808">Transferase</keyword>
<dbReference type="OrthoDB" id="9800698at2"/>
<dbReference type="SUPFAM" id="SSF48452">
    <property type="entry name" value="TPR-like"/>
    <property type="match status" value="1"/>
</dbReference>
<evidence type="ECO:0000256" key="1">
    <source>
        <dbReference type="ARBA" id="ARBA00022679"/>
    </source>
</evidence>
<evidence type="ECO:0008006" key="4">
    <source>
        <dbReference type="Google" id="ProtNLM"/>
    </source>
</evidence>
<dbReference type="PANTHER" id="PTHR12788:SF10">
    <property type="entry name" value="PROTEIN-TYROSINE SULFOTRANSFERASE"/>
    <property type="match status" value="1"/>
</dbReference>
<dbReference type="Proteomes" id="UP000317894">
    <property type="component" value="Unassembled WGS sequence"/>
</dbReference>
<dbReference type="RefSeq" id="WP_143555142.1">
    <property type="nucleotide sequence ID" value="NZ_VJWA01000001.1"/>
</dbReference>
<name>A0A552UHD5_9SPHN</name>
<protein>
    <recommendedName>
        <fullName evidence="4">Sulfotransferase</fullName>
    </recommendedName>
</protein>
<dbReference type="PANTHER" id="PTHR12788">
    <property type="entry name" value="PROTEIN-TYROSINE SULFOTRANSFERASE 2"/>
    <property type="match status" value="1"/>
</dbReference>
<dbReference type="EMBL" id="VJWA01000001">
    <property type="protein sequence ID" value="TRW17597.1"/>
    <property type="molecule type" value="Genomic_DNA"/>
</dbReference>
<keyword evidence="3" id="KW-1185">Reference proteome</keyword>
<dbReference type="SUPFAM" id="SSF52540">
    <property type="entry name" value="P-loop containing nucleoside triphosphate hydrolases"/>
    <property type="match status" value="1"/>
</dbReference>
<dbReference type="Gene3D" id="3.40.50.300">
    <property type="entry name" value="P-loop containing nucleotide triphosphate hydrolases"/>
    <property type="match status" value="1"/>
</dbReference>
<accession>A0A552UHD5</accession>
<evidence type="ECO:0000313" key="2">
    <source>
        <dbReference type="EMBL" id="TRW17597.1"/>
    </source>
</evidence>